<sequence length="101" mass="11380">MIINSPNALGLYISLFFLDSMLESFWLSKTITHSSFEFLLSSRISNLDNLSLSHRLIPVASLLETSLTVLFSPTFGVDSMMSLELAESEMVSFPLNELPWF</sequence>
<keyword evidence="2" id="KW-1185">Reference proteome</keyword>
<dbReference type="Proteomes" id="UP000276133">
    <property type="component" value="Unassembled WGS sequence"/>
</dbReference>
<gene>
    <name evidence="1" type="ORF">BpHYR1_053180</name>
</gene>
<reference evidence="1 2" key="1">
    <citation type="journal article" date="2018" name="Sci. Rep.">
        <title>Genomic signatures of local adaptation to the degree of environmental predictability in rotifers.</title>
        <authorList>
            <person name="Franch-Gras L."/>
            <person name="Hahn C."/>
            <person name="Garcia-Roger E.M."/>
            <person name="Carmona M.J."/>
            <person name="Serra M."/>
            <person name="Gomez A."/>
        </authorList>
    </citation>
    <scope>NUCLEOTIDE SEQUENCE [LARGE SCALE GENOMIC DNA]</scope>
    <source>
        <strain evidence="1">HYR1</strain>
    </source>
</reference>
<dbReference type="EMBL" id="REGN01002161">
    <property type="protein sequence ID" value="RNA29806.1"/>
    <property type="molecule type" value="Genomic_DNA"/>
</dbReference>
<evidence type="ECO:0000313" key="1">
    <source>
        <dbReference type="EMBL" id="RNA29806.1"/>
    </source>
</evidence>
<name>A0A3M7S1X6_BRAPC</name>
<organism evidence="1 2">
    <name type="scientific">Brachionus plicatilis</name>
    <name type="common">Marine rotifer</name>
    <name type="synonym">Brachionus muelleri</name>
    <dbReference type="NCBI Taxonomy" id="10195"/>
    <lineage>
        <taxon>Eukaryota</taxon>
        <taxon>Metazoa</taxon>
        <taxon>Spiralia</taxon>
        <taxon>Gnathifera</taxon>
        <taxon>Rotifera</taxon>
        <taxon>Eurotatoria</taxon>
        <taxon>Monogononta</taxon>
        <taxon>Pseudotrocha</taxon>
        <taxon>Ploima</taxon>
        <taxon>Brachionidae</taxon>
        <taxon>Brachionus</taxon>
    </lineage>
</organism>
<accession>A0A3M7S1X6</accession>
<protein>
    <submittedName>
        <fullName evidence="1">Uncharacterized protein</fullName>
    </submittedName>
</protein>
<comment type="caution">
    <text evidence="1">The sequence shown here is derived from an EMBL/GenBank/DDBJ whole genome shotgun (WGS) entry which is preliminary data.</text>
</comment>
<evidence type="ECO:0000313" key="2">
    <source>
        <dbReference type="Proteomes" id="UP000276133"/>
    </source>
</evidence>
<dbReference type="AlphaFoldDB" id="A0A3M7S1X6"/>
<proteinExistence type="predicted"/>